<accession>A0A0E9RFE1</accession>
<sequence>MHTVACDIF</sequence>
<name>A0A0E9RFE1_ANGAN</name>
<organism evidence="1">
    <name type="scientific">Anguilla anguilla</name>
    <name type="common">European freshwater eel</name>
    <name type="synonym">Muraena anguilla</name>
    <dbReference type="NCBI Taxonomy" id="7936"/>
    <lineage>
        <taxon>Eukaryota</taxon>
        <taxon>Metazoa</taxon>
        <taxon>Chordata</taxon>
        <taxon>Craniata</taxon>
        <taxon>Vertebrata</taxon>
        <taxon>Euteleostomi</taxon>
        <taxon>Actinopterygii</taxon>
        <taxon>Neopterygii</taxon>
        <taxon>Teleostei</taxon>
        <taxon>Anguilliformes</taxon>
        <taxon>Anguillidae</taxon>
        <taxon>Anguilla</taxon>
    </lineage>
</organism>
<dbReference type="EMBL" id="GBXM01081050">
    <property type="protein sequence ID" value="JAH27527.1"/>
    <property type="molecule type" value="Transcribed_RNA"/>
</dbReference>
<evidence type="ECO:0000313" key="1">
    <source>
        <dbReference type="EMBL" id="JAH27527.1"/>
    </source>
</evidence>
<protein>
    <submittedName>
        <fullName evidence="1">Uncharacterized protein</fullName>
    </submittedName>
</protein>
<reference evidence="1" key="1">
    <citation type="submission" date="2014-11" db="EMBL/GenBank/DDBJ databases">
        <authorList>
            <person name="Amaro Gonzalez C."/>
        </authorList>
    </citation>
    <scope>NUCLEOTIDE SEQUENCE</scope>
</reference>
<reference evidence="1" key="2">
    <citation type="journal article" date="2015" name="Fish Shellfish Immunol.">
        <title>Early steps in the European eel (Anguilla anguilla)-Vibrio vulnificus interaction in the gills: Role of the RtxA13 toxin.</title>
        <authorList>
            <person name="Callol A."/>
            <person name="Pajuelo D."/>
            <person name="Ebbesson L."/>
            <person name="Teles M."/>
            <person name="MacKenzie S."/>
            <person name="Amaro C."/>
        </authorList>
    </citation>
    <scope>NUCLEOTIDE SEQUENCE</scope>
</reference>
<proteinExistence type="predicted"/>